<dbReference type="SUPFAM" id="SSF51690">
    <property type="entry name" value="Nicotinate/Quinolinate PRTase C-terminal domain-like"/>
    <property type="match status" value="1"/>
</dbReference>
<dbReference type="STRING" id="683228.GA0070617_5583"/>
<comment type="pathway">
    <text evidence="2">Cofactor biosynthesis; NAD(+) biosynthesis; nicotinate D-ribonucleotide from quinolinate: step 1/1.</text>
</comment>
<dbReference type="Gene3D" id="3.20.20.70">
    <property type="entry name" value="Aldolase class I"/>
    <property type="match status" value="1"/>
</dbReference>
<dbReference type="InterPro" id="IPR036068">
    <property type="entry name" value="Nicotinate_pribotase-like_C"/>
</dbReference>
<dbReference type="SUPFAM" id="SSF54675">
    <property type="entry name" value="Nicotinate/Quinolinate PRTase N-terminal domain-like"/>
    <property type="match status" value="1"/>
</dbReference>
<dbReference type="Gene3D" id="3.90.1170.20">
    <property type="entry name" value="Quinolinate phosphoribosyl transferase, N-terminal domain"/>
    <property type="match status" value="1"/>
</dbReference>
<dbReference type="Pfam" id="PF01729">
    <property type="entry name" value="QRPTase_C"/>
    <property type="match status" value="1"/>
</dbReference>
<sequence length="307" mass="31616">MRQSTEQVLRAGGLDPDRVRRVIDDALTEDLGPRLLDVTSVATIPAGQTDTADLVARADGVVAGLAVAAAVFELVAEVATGATEGAPAGGARTVEVSVLAADGERVARGDVLATVTGPTRLLLTAERTALNLLCRMSGVATHTRAWADALAGTKAMVLDTRKTTPGLRALEKYAVRAGGGTNKRLGLYDVAMIKDNHKLAAGGVAPAYRRVREAFPEVPVQVEVTTLAEAVEAVEAGADFLLCDNMTPALLAEVVAAVGDRAELEATGGLTLAVAAEYAASGVDYLSVGALTHSAPILDIAMDLRGR</sequence>
<dbReference type="PIRSF" id="PIRSF006250">
    <property type="entry name" value="NadC_ModD"/>
    <property type="match status" value="1"/>
</dbReference>
<evidence type="ECO:0000313" key="17">
    <source>
        <dbReference type="Proteomes" id="UP000198937"/>
    </source>
</evidence>
<dbReference type="InterPro" id="IPR004393">
    <property type="entry name" value="NadC"/>
</dbReference>
<dbReference type="GO" id="GO:0034213">
    <property type="term" value="P:quinolinate catabolic process"/>
    <property type="evidence" value="ECO:0007669"/>
    <property type="project" value="TreeGrafter"/>
</dbReference>
<dbReference type="GO" id="GO:0009435">
    <property type="term" value="P:NAD+ biosynthetic process"/>
    <property type="evidence" value="ECO:0007669"/>
    <property type="project" value="UniProtKB-UniPathway"/>
</dbReference>
<feature type="domain" description="Quinolinate phosphoribosyl transferase C-terminal" evidence="14">
    <location>
        <begin position="139"/>
        <end position="303"/>
    </location>
</feature>
<evidence type="ECO:0000256" key="6">
    <source>
        <dbReference type="ARBA" id="ARBA00020990"/>
    </source>
</evidence>
<dbReference type="InterPro" id="IPR027277">
    <property type="entry name" value="NadC/ModD"/>
</dbReference>
<dbReference type="InterPro" id="IPR013785">
    <property type="entry name" value="Aldolase_TIM"/>
</dbReference>
<comment type="similarity">
    <text evidence="3 13">Belongs to the NadC/ModD family.</text>
</comment>
<evidence type="ECO:0000256" key="5">
    <source>
        <dbReference type="ARBA" id="ARBA00011944"/>
    </source>
</evidence>
<evidence type="ECO:0000256" key="9">
    <source>
        <dbReference type="ARBA" id="ARBA00022679"/>
    </source>
</evidence>
<evidence type="ECO:0000256" key="13">
    <source>
        <dbReference type="PIRNR" id="PIRNR006250"/>
    </source>
</evidence>
<proteinExistence type="inferred from homology"/>
<dbReference type="FunFam" id="3.20.20.70:FF:000030">
    <property type="entry name" value="Nicotinate-nucleotide pyrophosphorylase, carboxylating"/>
    <property type="match status" value="1"/>
</dbReference>
<evidence type="ECO:0000256" key="12">
    <source>
        <dbReference type="ARBA" id="ARBA00069173"/>
    </source>
</evidence>
<dbReference type="AlphaFoldDB" id="A0A1C6VEP7"/>
<dbReference type="FunFam" id="3.90.1170.20:FF:000001">
    <property type="entry name" value="Nicotinate-nucleotide diphosphorylase (Carboxylating)"/>
    <property type="match status" value="1"/>
</dbReference>
<evidence type="ECO:0000256" key="4">
    <source>
        <dbReference type="ARBA" id="ARBA00011218"/>
    </source>
</evidence>
<dbReference type="PANTHER" id="PTHR32179">
    <property type="entry name" value="NICOTINATE-NUCLEOTIDE PYROPHOSPHORYLASE [CARBOXYLATING]"/>
    <property type="match status" value="1"/>
</dbReference>
<keyword evidence="7" id="KW-0662">Pyridine nucleotide biosynthesis</keyword>
<comment type="subunit">
    <text evidence="4">Hexamer formed by 3 homodimers.</text>
</comment>
<dbReference type="GO" id="GO:0004514">
    <property type="term" value="F:nicotinate-nucleotide diphosphorylase (carboxylating) activity"/>
    <property type="evidence" value="ECO:0007669"/>
    <property type="project" value="UniProtKB-EC"/>
</dbReference>
<evidence type="ECO:0000256" key="2">
    <source>
        <dbReference type="ARBA" id="ARBA00004893"/>
    </source>
</evidence>
<keyword evidence="9 13" id="KW-0808">Transferase</keyword>
<dbReference type="UniPathway" id="UPA00253">
    <property type="reaction ID" value="UER00331"/>
</dbReference>
<evidence type="ECO:0000256" key="10">
    <source>
        <dbReference type="ARBA" id="ARBA00033102"/>
    </source>
</evidence>
<dbReference type="EMBL" id="FMIA01000002">
    <property type="protein sequence ID" value="SCL64843.1"/>
    <property type="molecule type" value="Genomic_DNA"/>
</dbReference>
<evidence type="ECO:0000313" key="16">
    <source>
        <dbReference type="EMBL" id="SCL64843.1"/>
    </source>
</evidence>
<dbReference type="PANTHER" id="PTHR32179:SF3">
    <property type="entry name" value="NICOTINATE-NUCLEOTIDE PYROPHOSPHORYLASE [CARBOXYLATING]"/>
    <property type="match status" value="1"/>
</dbReference>
<reference evidence="16 17" key="1">
    <citation type="submission" date="2016-06" db="EMBL/GenBank/DDBJ databases">
        <authorList>
            <person name="Kjaerup R.B."/>
            <person name="Dalgaard T.S."/>
            <person name="Juul-Madsen H.R."/>
        </authorList>
    </citation>
    <scope>NUCLEOTIDE SEQUENCE [LARGE SCALE GENOMIC DNA]</scope>
    <source>
        <strain evidence="16 17">DSM 45577</strain>
    </source>
</reference>
<dbReference type="InterPro" id="IPR002638">
    <property type="entry name" value="Quinolinate_PRibosylTrfase_C"/>
</dbReference>
<evidence type="ECO:0000256" key="3">
    <source>
        <dbReference type="ARBA" id="ARBA00009400"/>
    </source>
</evidence>
<dbReference type="GO" id="GO:0005737">
    <property type="term" value="C:cytoplasm"/>
    <property type="evidence" value="ECO:0007669"/>
    <property type="project" value="TreeGrafter"/>
</dbReference>
<keyword evidence="8 13" id="KW-0328">Glycosyltransferase</keyword>
<feature type="domain" description="Quinolinate phosphoribosyl transferase N-terminal" evidence="15">
    <location>
        <begin position="37"/>
        <end position="137"/>
    </location>
</feature>
<name>A0A1C6VEP7_9ACTN</name>
<dbReference type="EC" id="2.4.2.19" evidence="5"/>
<dbReference type="Proteomes" id="UP000198937">
    <property type="component" value="Unassembled WGS sequence"/>
</dbReference>
<comment type="function">
    <text evidence="1">Involved in the catabolism of quinolinic acid (QA).</text>
</comment>
<evidence type="ECO:0000259" key="15">
    <source>
        <dbReference type="Pfam" id="PF02749"/>
    </source>
</evidence>
<dbReference type="NCBIfam" id="TIGR00078">
    <property type="entry name" value="nadC"/>
    <property type="match status" value="1"/>
</dbReference>
<dbReference type="RefSeq" id="WP_091445020.1">
    <property type="nucleotide sequence ID" value="NZ_BMMJ01000020.1"/>
</dbReference>
<evidence type="ECO:0000256" key="11">
    <source>
        <dbReference type="ARBA" id="ARBA00047445"/>
    </source>
</evidence>
<evidence type="ECO:0000256" key="7">
    <source>
        <dbReference type="ARBA" id="ARBA00022642"/>
    </source>
</evidence>
<organism evidence="16 17">
    <name type="scientific">Micromonospora yangpuensis</name>
    <dbReference type="NCBI Taxonomy" id="683228"/>
    <lineage>
        <taxon>Bacteria</taxon>
        <taxon>Bacillati</taxon>
        <taxon>Actinomycetota</taxon>
        <taxon>Actinomycetes</taxon>
        <taxon>Micromonosporales</taxon>
        <taxon>Micromonosporaceae</taxon>
        <taxon>Micromonospora</taxon>
    </lineage>
</organism>
<dbReference type="OrthoDB" id="9782546at2"/>
<keyword evidence="17" id="KW-1185">Reference proteome</keyword>
<evidence type="ECO:0000256" key="8">
    <source>
        <dbReference type="ARBA" id="ARBA00022676"/>
    </source>
</evidence>
<gene>
    <name evidence="16" type="ORF">GA0070617_5583</name>
</gene>
<accession>A0A1C6VEP7</accession>
<dbReference type="InterPro" id="IPR022412">
    <property type="entry name" value="Quinolinate_PRibosylTrfase_N"/>
</dbReference>
<dbReference type="Pfam" id="PF02749">
    <property type="entry name" value="QRPTase_N"/>
    <property type="match status" value="1"/>
</dbReference>
<dbReference type="InterPro" id="IPR037128">
    <property type="entry name" value="Quinolinate_PRibosylTase_N_sf"/>
</dbReference>
<dbReference type="CDD" id="cd01572">
    <property type="entry name" value="QPRTase"/>
    <property type="match status" value="1"/>
</dbReference>
<protein>
    <recommendedName>
        <fullName evidence="6">Nicotinate-nucleotide pyrophosphorylase [carboxylating]</fullName>
        <ecNumber evidence="5">2.4.2.19</ecNumber>
    </recommendedName>
    <alternativeName>
        <fullName evidence="12">Probable nicotinate-nucleotide pyrophosphorylase [carboxylating]</fullName>
    </alternativeName>
    <alternativeName>
        <fullName evidence="10">Quinolinate phosphoribosyltransferase [decarboxylating]</fullName>
    </alternativeName>
</protein>
<comment type="catalytic activity">
    <reaction evidence="11">
        <text>nicotinate beta-D-ribonucleotide + CO2 + diphosphate = quinolinate + 5-phospho-alpha-D-ribose 1-diphosphate + 2 H(+)</text>
        <dbReference type="Rhea" id="RHEA:12733"/>
        <dbReference type="ChEBI" id="CHEBI:15378"/>
        <dbReference type="ChEBI" id="CHEBI:16526"/>
        <dbReference type="ChEBI" id="CHEBI:29959"/>
        <dbReference type="ChEBI" id="CHEBI:33019"/>
        <dbReference type="ChEBI" id="CHEBI:57502"/>
        <dbReference type="ChEBI" id="CHEBI:58017"/>
        <dbReference type="EC" id="2.4.2.19"/>
    </reaction>
</comment>
<evidence type="ECO:0000259" key="14">
    <source>
        <dbReference type="Pfam" id="PF01729"/>
    </source>
</evidence>
<evidence type="ECO:0000256" key="1">
    <source>
        <dbReference type="ARBA" id="ARBA00003237"/>
    </source>
</evidence>